<name>A0A5C6FTX1_9PLAN</name>
<keyword evidence="1" id="KW-0812">Transmembrane</keyword>
<feature type="transmembrane region" description="Helical" evidence="1">
    <location>
        <begin position="403"/>
        <end position="423"/>
    </location>
</feature>
<evidence type="ECO:0000256" key="1">
    <source>
        <dbReference type="SAM" id="Phobius"/>
    </source>
</evidence>
<keyword evidence="1" id="KW-1133">Transmembrane helix</keyword>
<dbReference type="EMBL" id="SJPZ01000001">
    <property type="protein sequence ID" value="TWU66339.1"/>
    <property type="molecule type" value="Genomic_DNA"/>
</dbReference>
<comment type="caution">
    <text evidence="2">The sequence shown here is derived from an EMBL/GenBank/DDBJ whole genome shotgun (WGS) entry which is preliminary data.</text>
</comment>
<dbReference type="RefSeq" id="WP_146412993.1">
    <property type="nucleotide sequence ID" value="NZ_SJPZ01000001.1"/>
</dbReference>
<accession>A0A5C6FTX1</accession>
<gene>
    <name evidence="2" type="ORF">V7x_19030</name>
</gene>
<keyword evidence="1" id="KW-0472">Membrane</keyword>
<feature type="transmembrane region" description="Helical" evidence="1">
    <location>
        <begin position="353"/>
        <end position="372"/>
    </location>
</feature>
<sequence length="569" mass="63801">MNSTTFLGRLLFARHRWFLLTMVPMLIVTALLGHASLSLAPQTTMSDVCVQLFCLTMIVAFCGGAILLDFCPQGDVGGLSGMFEPWLLRTPLSTWRLALVPIIAKTVWILTLWLLLLALFVHSAVNVRLDLVSILAPPITLSAISIGLSAILWRPYASSLRRMALLMLYAVVCYGLLFAVLTACFEQQRFHWFVRTGTLVGCVLVWMLLVRVAVAQLEQSRSHSLGRIAASPRPDLQSWWWTLDRQPRPWATGDCRGALRWHDAARARRDVTRSLCWIAAPMLFLVCWQWPMIGMLAFLVPCMVLWTLFNACAAIYEPRGFSDRSPLPEYLISLPLSEYDLFRSRLSVTVRTAVTWSAALTTGIAIATWLGGHHETIFRLWRLGDAGWIKPTWMGVGATPKLISLWVVLWASLLTLGLGRVIAFQWIVSSEHARWLVYGCLTVILSVIVGTIAWILWQISNRPWDQIREDVVAAAQYLPWIVGTLLTAKGILAAAESHRLTRHGWIKPRELCSIWAIWAAFVATTAIILWLLKPYAPLGIAAVLAVSALTMPLWRLLRIIGGIRSSLHQ</sequence>
<evidence type="ECO:0000313" key="3">
    <source>
        <dbReference type="Proteomes" id="UP000316476"/>
    </source>
</evidence>
<organism evidence="2 3">
    <name type="scientific">Crateriforma conspicua</name>
    <dbReference type="NCBI Taxonomy" id="2527996"/>
    <lineage>
        <taxon>Bacteria</taxon>
        <taxon>Pseudomonadati</taxon>
        <taxon>Planctomycetota</taxon>
        <taxon>Planctomycetia</taxon>
        <taxon>Planctomycetales</taxon>
        <taxon>Planctomycetaceae</taxon>
        <taxon>Crateriforma</taxon>
    </lineage>
</organism>
<feature type="transmembrane region" description="Helical" evidence="1">
    <location>
        <begin position="297"/>
        <end position="316"/>
    </location>
</feature>
<reference evidence="2 3" key="1">
    <citation type="submission" date="2019-02" db="EMBL/GenBank/DDBJ databases">
        <title>Deep-cultivation of Planctomycetes and their phenomic and genomic characterization uncovers novel biology.</title>
        <authorList>
            <person name="Wiegand S."/>
            <person name="Jogler M."/>
            <person name="Boedeker C."/>
            <person name="Pinto D."/>
            <person name="Vollmers J."/>
            <person name="Rivas-Marin E."/>
            <person name="Kohn T."/>
            <person name="Peeters S.H."/>
            <person name="Heuer A."/>
            <person name="Rast P."/>
            <person name="Oberbeckmann S."/>
            <person name="Bunk B."/>
            <person name="Jeske O."/>
            <person name="Meyerdierks A."/>
            <person name="Storesund J.E."/>
            <person name="Kallscheuer N."/>
            <person name="Luecker S."/>
            <person name="Lage O.M."/>
            <person name="Pohl T."/>
            <person name="Merkel B.J."/>
            <person name="Hornburger P."/>
            <person name="Mueller R.-W."/>
            <person name="Bruemmer F."/>
            <person name="Labrenz M."/>
            <person name="Spormann A.M."/>
            <person name="Op Den Camp H."/>
            <person name="Overmann J."/>
            <person name="Amann R."/>
            <person name="Jetten M.S.M."/>
            <person name="Mascher T."/>
            <person name="Medema M.H."/>
            <person name="Devos D.P."/>
            <person name="Kaster A.-K."/>
            <person name="Ovreas L."/>
            <person name="Rohde M."/>
            <person name="Galperin M.Y."/>
            <person name="Jogler C."/>
        </authorList>
    </citation>
    <scope>NUCLEOTIDE SEQUENCE [LARGE SCALE GENOMIC DNA]</scope>
    <source>
        <strain evidence="2 3">V7</strain>
    </source>
</reference>
<dbReference type="AlphaFoldDB" id="A0A5C6FTX1"/>
<evidence type="ECO:0000313" key="2">
    <source>
        <dbReference type="EMBL" id="TWU66339.1"/>
    </source>
</evidence>
<proteinExistence type="predicted"/>
<feature type="transmembrane region" description="Helical" evidence="1">
    <location>
        <begin position="131"/>
        <end position="153"/>
    </location>
</feature>
<dbReference type="Proteomes" id="UP000316476">
    <property type="component" value="Unassembled WGS sequence"/>
</dbReference>
<feature type="transmembrane region" description="Helical" evidence="1">
    <location>
        <begin position="435"/>
        <end position="457"/>
    </location>
</feature>
<feature type="transmembrane region" description="Helical" evidence="1">
    <location>
        <begin position="165"/>
        <end position="185"/>
    </location>
</feature>
<feature type="transmembrane region" description="Helical" evidence="1">
    <location>
        <begin position="97"/>
        <end position="125"/>
    </location>
</feature>
<feature type="transmembrane region" description="Helical" evidence="1">
    <location>
        <begin position="191"/>
        <end position="214"/>
    </location>
</feature>
<feature type="transmembrane region" description="Helical" evidence="1">
    <location>
        <begin position="515"/>
        <end position="532"/>
    </location>
</feature>
<protein>
    <submittedName>
        <fullName evidence="2">Uncharacterized protein</fullName>
    </submittedName>
</protein>
<feature type="transmembrane region" description="Helical" evidence="1">
    <location>
        <begin position="50"/>
        <end position="70"/>
    </location>
</feature>
<dbReference type="OrthoDB" id="247969at2"/>
<feature type="transmembrane region" description="Helical" evidence="1">
    <location>
        <begin position="538"/>
        <end position="557"/>
    </location>
</feature>
<feature type="transmembrane region" description="Helical" evidence="1">
    <location>
        <begin position="477"/>
        <end position="495"/>
    </location>
</feature>
<feature type="transmembrane region" description="Helical" evidence="1">
    <location>
        <begin position="17"/>
        <end position="38"/>
    </location>
</feature>